<dbReference type="InterPro" id="IPR020045">
    <property type="entry name" value="DNA_polI_H3TH"/>
</dbReference>
<proteinExistence type="inferred from homology"/>
<dbReference type="InterPro" id="IPR002298">
    <property type="entry name" value="DNA_polymerase_A"/>
</dbReference>
<dbReference type="Gene3D" id="3.30.70.370">
    <property type="match status" value="1"/>
</dbReference>
<dbReference type="RefSeq" id="WP_344545249.1">
    <property type="nucleotide sequence ID" value="NZ_BAAATD010000007.1"/>
</dbReference>
<keyword evidence="2 12" id="KW-0808">Transferase</keyword>
<dbReference type="PANTHER" id="PTHR10133">
    <property type="entry name" value="DNA POLYMERASE I"/>
    <property type="match status" value="1"/>
</dbReference>
<accession>A0ABP6CBR4</accession>
<evidence type="ECO:0000256" key="6">
    <source>
        <dbReference type="ARBA" id="ARBA00022839"/>
    </source>
</evidence>
<dbReference type="SUPFAM" id="SSF88723">
    <property type="entry name" value="PIN domain-like"/>
    <property type="match status" value="1"/>
</dbReference>
<name>A0ABP6CBR4_9ACTN</name>
<dbReference type="SUPFAM" id="SSF47807">
    <property type="entry name" value="5' to 3' exonuclease, C-terminal subdomain"/>
    <property type="match status" value="1"/>
</dbReference>
<keyword evidence="7 12" id="KW-0239">DNA-directed DNA polymerase</keyword>
<dbReference type="Gene3D" id="3.40.50.1010">
    <property type="entry name" value="5'-nuclease"/>
    <property type="match status" value="1"/>
</dbReference>
<evidence type="ECO:0000256" key="10">
    <source>
        <dbReference type="ARBA" id="ARBA00049244"/>
    </source>
</evidence>
<evidence type="ECO:0000256" key="11">
    <source>
        <dbReference type="NCBIfam" id="TIGR00593"/>
    </source>
</evidence>
<evidence type="ECO:0000313" key="17">
    <source>
        <dbReference type="Proteomes" id="UP001501509"/>
    </source>
</evidence>
<comment type="similarity">
    <text evidence="1 12">Belongs to the DNA polymerase type-A family.</text>
</comment>
<dbReference type="CDD" id="cd09898">
    <property type="entry name" value="H3TH_53EXO"/>
    <property type="match status" value="1"/>
</dbReference>
<evidence type="ECO:0000256" key="3">
    <source>
        <dbReference type="ARBA" id="ARBA00022695"/>
    </source>
</evidence>
<keyword evidence="3 12" id="KW-0548">Nucleotidyltransferase</keyword>
<dbReference type="PANTHER" id="PTHR10133:SF27">
    <property type="entry name" value="DNA POLYMERASE NU"/>
    <property type="match status" value="1"/>
</dbReference>
<comment type="catalytic activity">
    <reaction evidence="10 12">
        <text>DNA(n) + a 2'-deoxyribonucleoside 5'-triphosphate = DNA(n+1) + diphosphate</text>
        <dbReference type="Rhea" id="RHEA:22508"/>
        <dbReference type="Rhea" id="RHEA-COMP:17339"/>
        <dbReference type="Rhea" id="RHEA-COMP:17340"/>
        <dbReference type="ChEBI" id="CHEBI:33019"/>
        <dbReference type="ChEBI" id="CHEBI:61560"/>
        <dbReference type="ChEBI" id="CHEBI:173112"/>
        <dbReference type="EC" id="2.7.7.7"/>
    </reaction>
</comment>
<dbReference type="CDD" id="cd06140">
    <property type="entry name" value="DNA_polA_I_Bacillus_like_exo"/>
    <property type="match status" value="1"/>
</dbReference>
<dbReference type="Pfam" id="PF01367">
    <property type="entry name" value="5_3_exonuc"/>
    <property type="match status" value="1"/>
</dbReference>
<evidence type="ECO:0000256" key="13">
    <source>
        <dbReference type="SAM" id="MobiDB-lite"/>
    </source>
</evidence>
<keyword evidence="9 12" id="KW-0234">DNA repair</keyword>
<dbReference type="InterPro" id="IPR012337">
    <property type="entry name" value="RNaseH-like_sf"/>
</dbReference>
<evidence type="ECO:0000313" key="16">
    <source>
        <dbReference type="EMBL" id="GAA2612550.1"/>
    </source>
</evidence>
<dbReference type="NCBIfam" id="TIGR00593">
    <property type="entry name" value="pola"/>
    <property type="match status" value="1"/>
</dbReference>
<dbReference type="InterPro" id="IPR054690">
    <property type="entry name" value="DNA_polI_exonuclease"/>
</dbReference>
<protein>
    <recommendedName>
        <fullName evidence="11 12">DNA polymerase I</fullName>
        <ecNumber evidence="11 12">2.7.7.7</ecNumber>
    </recommendedName>
</protein>
<keyword evidence="6 12" id="KW-0540">Nuclease</keyword>
<keyword evidence="17" id="KW-1185">Reference proteome</keyword>
<sequence length="899" mass="97614">MTDRPRLLLLDGHSLAYRAFYALPVENFTTTAGQPTNVVYGFANMMANVLRDERPTHVGVAFDVSRQTFRTEAFPDYKANRSRSPDEFHSQMKVLGELLAAMNVTTLRVPGYEADDVIATLAARAEAAGHQVLIVTGDRDVLQLVSDDVTALYFYRTAAEMIRYTPAAVEEKYGLTPRQYPDFAALRGDPSDNLPSIPGIGEKTAAKWIREFGSLAALLERADEVKGKAGDKLRDALETIRLNRRLTELVRDVELPVELDDLRRRPYDLPAFTRLLDELEFRNASLRQRLFAADPGDGKAHEGATGDTGAAGGGGPAEDTSPLKGRELGPGELAEWLRTRAGAGPAGTGAAPVGLAAETTWVRGAGDVLRIALATGDGYAAAFEPATLTEADERAFTSWLADPDRPKALHDVKSLLRCFAERGWQVEGIATDTAMAAYLLLPGLAAYGIADLAARHLGYRPPADGAAGLMVEARAVLDLAGRFTAELGTTGMAGILHDVELPLSALLARMEAAGVFVDAALLRELERQFESAMERAAEDAAEIAGHPFNPGSTKQLQEVLFGELGLPRTKKIKSGHSTDVDALTWLATQTDNGLPELLLHHRDQSRLRMTVAGLIREIGAGGRIHTTFQQTVAATGRLTSIEPNLQVIPIRTEEGRRIRRAFVPGEGYEALLTADYGQLELRIMAHLSQDPTLLAAFESGEDLHTTMAAQVFRVAPEAVTADQRRKIKAMSYGLAYGLSAFGLAKQLGIAVSEAKPLMDAYFERLGGVRDYLAHVVEEARHTGYTQTILGRRRYLPHLGSDNRQRRETAERMALNAPIQGSAADLVKIAMLRVDGALTAAGLRSRLLLQVHDEIVLEVAPGERERVRELVHAQMTTAYPLTVGLEVSLGAGRDWDEAAH</sequence>
<dbReference type="InterPro" id="IPR029060">
    <property type="entry name" value="PIN-like_dom_sf"/>
</dbReference>
<dbReference type="CDD" id="cd08637">
    <property type="entry name" value="DNA_pol_A_pol_I_C"/>
    <property type="match status" value="1"/>
</dbReference>
<dbReference type="Proteomes" id="UP001501509">
    <property type="component" value="Unassembled WGS sequence"/>
</dbReference>
<dbReference type="InterPro" id="IPR018320">
    <property type="entry name" value="DNA_polymerase_1"/>
</dbReference>
<dbReference type="InterPro" id="IPR043502">
    <property type="entry name" value="DNA/RNA_pol_sf"/>
</dbReference>
<dbReference type="InterPro" id="IPR001098">
    <property type="entry name" value="DNA-dir_DNA_pol_A_palm_dom"/>
</dbReference>
<evidence type="ECO:0000256" key="7">
    <source>
        <dbReference type="ARBA" id="ARBA00022932"/>
    </source>
</evidence>
<dbReference type="Pfam" id="PF22619">
    <property type="entry name" value="DNA_polI_exo1"/>
    <property type="match status" value="1"/>
</dbReference>
<comment type="function">
    <text evidence="12">In addition to polymerase activity, this DNA polymerase exhibits 5'-3' exonuclease activity.</text>
</comment>
<feature type="domain" description="DNA-directed DNA polymerase family A palm" evidence="15">
    <location>
        <begin position="655"/>
        <end position="862"/>
    </location>
</feature>
<evidence type="ECO:0000259" key="15">
    <source>
        <dbReference type="SMART" id="SM00482"/>
    </source>
</evidence>
<dbReference type="Gene3D" id="3.30.420.10">
    <property type="entry name" value="Ribonuclease H-like superfamily/Ribonuclease H"/>
    <property type="match status" value="1"/>
</dbReference>
<dbReference type="Pfam" id="PF00476">
    <property type="entry name" value="DNA_pol_A"/>
    <property type="match status" value="1"/>
</dbReference>
<dbReference type="NCBIfam" id="NF004397">
    <property type="entry name" value="PRK05755.1"/>
    <property type="match status" value="1"/>
</dbReference>
<dbReference type="InterPro" id="IPR036279">
    <property type="entry name" value="5-3_exonuclease_C_sf"/>
</dbReference>
<evidence type="ECO:0000256" key="2">
    <source>
        <dbReference type="ARBA" id="ARBA00022679"/>
    </source>
</evidence>
<dbReference type="InterPro" id="IPR020046">
    <property type="entry name" value="5-3_exonucl_a-hlix_arch_N"/>
</dbReference>
<dbReference type="Pfam" id="PF02739">
    <property type="entry name" value="5_3_exonuc_N"/>
    <property type="match status" value="1"/>
</dbReference>
<dbReference type="EMBL" id="BAAATD010000007">
    <property type="protein sequence ID" value="GAA2612550.1"/>
    <property type="molecule type" value="Genomic_DNA"/>
</dbReference>
<dbReference type="EC" id="2.7.7.7" evidence="11 12"/>
<comment type="caution">
    <text evidence="16">The sequence shown here is derived from an EMBL/GenBank/DDBJ whole genome shotgun (WGS) entry which is preliminary data.</text>
</comment>
<feature type="domain" description="5'-3' exonuclease" evidence="14">
    <location>
        <begin position="3"/>
        <end position="265"/>
    </location>
</feature>
<dbReference type="PRINTS" id="PR00868">
    <property type="entry name" value="DNAPOLI"/>
</dbReference>
<evidence type="ECO:0000256" key="4">
    <source>
        <dbReference type="ARBA" id="ARBA00022705"/>
    </source>
</evidence>
<dbReference type="SMART" id="SM00279">
    <property type="entry name" value="HhH2"/>
    <property type="match status" value="1"/>
</dbReference>
<dbReference type="SUPFAM" id="SSF53098">
    <property type="entry name" value="Ribonuclease H-like"/>
    <property type="match status" value="1"/>
</dbReference>
<dbReference type="SUPFAM" id="SSF56672">
    <property type="entry name" value="DNA/RNA polymerases"/>
    <property type="match status" value="1"/>
</dbReference>
<dbReference type="Gene3D" id="1.10.150.20">
    <property type="entry name" value="5' to 3' exonuclease, C-terminal subdomain"/>
    <property type="match status" value="2"/>
</dbReference>
<organism evidence="16 17">
    <name type="scientific">Actinomadura fulvescens</name>
    <dbReference type="NCBI Taxonomy" id="46160"/>
    <lineage>
        <taxon>Bacteria</taxon>
        <taxon>Bacillati</taxon>
        <taxon>Actinomycetota</taxon>
        <taxon>Actinomycetes</taxon>
        <taxon>Streptosporangiales</taxon>
        <taxon>Thermomonosporaceae</taxon>
        <taxon>Actinomadura</taxon>
    </lineage>
</organism>
<evidence type="ECO:0000256" key="1">
    <source>
        <dbReference type="ARBA" id="ARBA00007705"/>
    </source>
</evidence>
<evidence type="ECO:0000256" key="5">
    <source>
        <dbReference type="ARBA" id="ARBA00022763"/>
    </source>
</evidence>
<keyword evidence="8 12" id="KW-0238">DNA-binding</keyword>
<reference evidence="17" key="1">
    <citation type="journal article" date="2019" name="Int. J. Syst. Evol. Microbiol.">
        <title>The Global Catalogue of Microorganisms (GCM) 10K type strain sequencing project: providing services to taxonomists for standard genome sequencing and annotation.</title>
        <authorList>
            <consortium name="The Broad Institute Genomics Platform"/>
            <consortium name="The Broad Institute Genome Sequencing Center for Infectious Disease"/>
            <person name="Wu L."/>
            <person name="Ma J."/>
        </authorList>
    </citation>
    <scope>NUCLEOTIDE SEQUENCE [LARGE SCALE GENOMIC DNA]</scope>
    <source>
        <strain evidence="17">JCM 6833</strain>
    </source>
</reference>
<dbReference type="InterPro" id="IPR008918">
    <property type="entry name" value="HhH2"/>
</dbReference>
<keyword evidence="4 12" id="KW-0235">DNA replication</keyword>
<dbReference type="SMART" id="SM00482">
    <property type="entry name" value="POLAc"/>
    <property type="match status" value="1"/>
</dbReference>
<keyword evidence="12" id="KW-0378">Hydrolase</keyword>
<keyword evidence="6 12" id="KW-0269">Exonuclease</keyword>
<evidence type="ECO:0000256" key="8">
    <source>
        <dbReference type="ARBA" id="ARBA00023125"/>
    </source>
</evidence>
<keyword evidence="5 12" id="KW-0227">DNA damage</keyword>
<dbReference type="Gene3D" id="1.20.1060.10">
    <property type="entry name" value="Taq DNA Polymerase, Chain T, domain 4"/>
    <property type="match status" value="1"/>
</dbReference>
<dbReference type="InterPro" id="IPR002421">
    <property type="entry name" value="5-3_exonuclease"/>
</dbReference>
<dbReference type="InterPro" id="IPR036397">
    <property type="entry name" value="RNaseH_sf"/>
</dbReference>
<evidence type="ECO:0000259" key="14">
    <source>
        <dbReference type="SMART" id="SM00475"/>
    </source>
</evidence>
<evidence type="ECO:0000256" key="12">
    <source>
        <dbReference type="RuleBase" id="RU004460"/>
    </source>
</evidence>
<dbReference type="CDD" id="cd09859">
    <property type="entry name" value="PIN_53EXO"/>
    <property type="match status" value="1"/>
</dbReference>
<evidence type="ECO:0000256" key="9">
    <source>
        <dbReference type="ARBA" id="ARBA00023204"/>
    </source>
</evidence>
<dbReference type="SMART" id="SM00475">
    <property type="entry name" value="53EXOc"/>
    <property type="match status" value="1"/>
</dbReference>
<feature type="region of interest" description="Disordered" evidence="13">
    <location>
        <begin position="294"/>
        <end position="328"/>
    </location>
</feature>
<gene>
    <name evidence="16" type="primary">polA_2</name>
    <name evidence="12" type="synonym">polA</name>
    <name evidence="16" type="ORF">GCM10010411_54140</name>
</gene>